<evidence type="ECO:0000256" key="1">
    <source>
        <dbReference type="ARBA" id="ARBA00004651"/>
    </source>
</evidence>
<dbReference type="Gene3D" id="1.20.1250.20">
    <property type="entry name" value="MFS general substrate transporter like domains"/>
    <property type="match status" value="1"/>
</dbReference>
<dbReference type="PANTHER" id="PTHR23513">
    <property type="entry name" value="INTEGRAL MEMBRANE EFFLUX PROTEIN-RELATED"/>
    <property type="match status" value="1"/>
</dbReference>
<reference evidence="9 10" key="1">
    <citation type="submission" date="2024-01" db="EMBL/GenBank/DDBJ databases">
        <title>Pedobacter sp. nov., isolated from fresh soil.</title>
        <authorList>
            <person name="Le N.T.T."/>
        </authorList>
    </citation>
    <scope>NUCLEOTIDE SEQUENCE [LARGE SCALE GENOMIC DNA]</scope>
    <source>
        <strain evidence="9 10">KR3-3</strain>
    </source>
</reference>
<dbReference type="PROSITE" id="PS50850">
    <property type="entry name" value="MFS"/>
    <property type="match status" value="1"/>
</dbReference>
<evidence type="ECO:0000256" key="3">
    <source>
        <dbReference type="ARBA" id="ARBA00022475"/>
    </source>
</evidence>
<dbReference type="Pfam" id="PF05977">
    <property type="entry name" value="MFS_3"/>
    <property type="match status" value="1"/>
</dbReference>
<evidence type="ECO:0000259" key="8">
    <source>
        <dbReference type="PROSITE" id="PS50850"/>
    </source>
</evidence>
<evidence type="ECO:0000256" key="6">
    <source>
        <dbReference type="ARBA" id="ARBA00023136"/>
    </source>
</evidence>
<proteinExistence type="predicted"/>
<accession>A0ABU7I8G1</accession>
<dbReference type="SUPFAM" id="SSF103473">
    <property type="entry name" value="MFS general substrate transporter"/>
    <property type="match status" value="1"/>
</dbReference>
<keyword evidence="4 7" id="KW-0812">Transmembrane</keyword>
<keyword evidence="5 7" id="KW-1133">Transmembrane helix</keyword>
<dbReference type="PANTHER" id="PTHR23513:SF11">
    <property type="entry name" value="STAPHYLOFERRIN A TRANSPORTER"/>
    <property type="match status" value="1"/>
</dbReference>
<evidence type="ECO:0000256" key="7">
    <source>
        <dbReference type="SAM" id="Phobius"/>
    </source>
</evidence>
<protein>
    <submittedName>
        <fullName evidence="9">MFS transporter</fullName>
    </submittedName>
</protein>
<dbReference type="InterPro" id="IPR020846">
    <property type="entry name" value="MFS_dom"/>
</dbReference>
<sequence>MTMFRSFKYYNYRLHFTGQSISLVGTWMQRVAVSWLIYRVTGSAFMLGFISFLSLIPALILAPIAGNFVDKRNKFKTVLTCQVIFMVQAGLLALLIWFKYYNITMIAILSLIQGIVATFETTARQSLVVEFVDDKEDLPNAVALNSSAFNAARLIGPAMAGIILSTYGEDACFIINFLSFIPVIICLLLMKLNLKKTETALEDVWTGLKKGYRYLEDSPDISSLIIVLALSSLMVIPFSTLLPVFAKDVFNGNATTFSWFESAGGLGALAGAIYMASLRTAKNMQQIVISSAFVFGAGLILLAVAPSVWIALISTGLACVGMMMQTAAINTYIQTHSVNELRGRAISYYLMAYQGVLPLGTLLVGYFAHLYSAQTIVFVEGILAILIISGYYFYNKDRVAKGIYQAN</sequence>
<feature type="transmembrane region" description="Helical" evidence="7">
    <location>
        <begin position="21"/>
        <end position="38"/>
    </location>
</feature>
<evidence type="ECO:0000256" key="5">
    <source>
        <dbReference type="ARBA" id="ARBA00022989"/>
    </source>
</evidence>
<comment type="caution">
    <text evidence="9">The sequence shown here is derived from an EMBL/GenBank/DDBJ whole genome shotgun (WGS) entry which is preliminary data.</text>
</comment>
<dbReference type="Proteomes" id="UP001336835">
    <property type="component" value="Unassembled WGS sequence"/>
</dbReference>
<evidence type="ECO:0000256" key="2">
    <source>
        <dbReference type="ARBA" id="ARBA00022448"/>
    </source>
</evidence>
<name>A0ABU7I8G1_9SPHI</name>
<dbReference type="CDD" id="cd06173">
    <property type="entry name" value="MFS_MefA_like"/>
    <property type="match status" value="1"/>
</dbReference>
<feature type="transmembrane region" description="Helical" evidence="7">
    <location>
        <begin position="257"/>
        <end position="275"/>
    </location>
</feature>
<feature type="domain" description="Major facilitator superfamily (MFS) profile" evidence="8">
    <location>
        <begin position="218"/>
        <end position="407"/>
    </location>
</feature>
<feature type="transmembrane region" description="Helical" evidence="7">
    <location>
        <begin position="373"/>
        <end position="394"/>
    </location>
</feature>
<keyword evidence="10" id="KW-1185">Reference proteome</keyword>
<feature type="transmembrane region" description="Helical" evidence="7">
    <location>
        <begin position="223"/>
        <end position="245"/>
    </location>
</feature>
<comment type="subcellular location">
    <subcellularLocation>
        <location evidence="1">Cell membrane</location>
        <topology evidence="1">Multi-pass membrane protein</topology>
    </subcellularLocation>
</comment>
<gene>
    <name evidence="9" type="ORF">VRU48_11595</name>
</gene>
<feature type="transmembrane region" description="Helical" evidence="7">
    <location>
        <begin position="173"/>
        <end position="190"/>
    </location>
</feature>
<feature type="transmembrane region" description="Helical" evidence="7">
    <location>
        <begin position="287"/>
        <end position="305"/>
    </location>
</feature>
<dbReference type="RefSeq" id="WP_330108073.1">
    <property type="nucleotide sequence ID" value="NZ_JAZDQT010000002.1"/>
</dbReference>
<organism evidence="9 10">
    <name type="scientific">Pedobacter albus</name>
    <dbReference type="NCBI Taxonomy" id="3113905"/>
    <lineage>
        <taxon>Bacteria</taxon>
        <taxon>Pseudomonadati</taxon>
        <taxon>Bacteroidota</taxon>
        <taxon>Sphingobacteriia</taxon>
        <taxon>Sphingobacteriales</taxon>
        <taxon>Sphingobacteriaceae</taxon>
        <taxon>Pedobacter</taxon>
    </lineage>
</organism>
<evidence type="ECO:0000313" key="9">
    <source>
        <dbReference type="EMBL" id="MEE1945753.1"/>
    </source>
</evidence>
<dbReference type="EMBL" id="JAZDQT010000002">
    <property type="protein sequence ID" value="MEE1945753.1"/>
    <property type="molecule type" value="Genomic_DNA"/>
</dbReference>
<evidence type="ECO:0000313" key="10">
    <source>
        <dbReference type="Proteomes" id="UP001336835"/>
    </source>
</evidence>
<feature type="transmembrane region" description="Helical" evidence="7">
    <location>
        <begin position="345"/>
        <end position="367"/>
    </location>
</feature>
<evidence type="ECO:0000256" key="4">
    <source>
        <dbReference type="ARBA" id="ARBA00022692"/>
    </source>
</evidence>
<keyword evidence="6 7" id="KW-0472">Membrane</keyword>
<feature type="transmembrane region" description="Helical" evidence="7">
    <location>
        <begin position="311"/>
        <end position="333"/>
    </location>
</feature>
<keyword evidence="3" id="KW-1003">Cell membrane</keyword>
<feature type="transmembrane region" description="Helical" evidence="7">
    <location>
        <begin position="44"/>
        <end position="65"/>
    </location>
</feature>
<keyword evidence="2" id="KW-0813">Transport</keyword>
<dbReference type="InterPro" id="IPR036259">
    <property type="entry name" value="MFS_trans_sf"/>
</dbReference>
<dbReference type="InterPro" id="IPR010290">
    <property type="entry name" value="TM_effector"/>
</dbReference>